<dbReference type="PROSITE" id="PS50001">
    <property type="entry name" value="SH2"/>
    <property type="match status" value="1"/>
</dbReference>
<dbReference type="InterPro" id="IPR001245">
    <property type="entry name" value="Ser-Thr/Tyr_kinase_cat_dom"/>
</dbReference>
<comment type="similarity">
    <text evidence="15">Belongs to the protein kinase superfamily. Tyr protein kinase family.</text>
</comment>
<dbReference type="AlphaFoldDB" id="A0A3S5WGW2"/>
<dbReference type="GO" id="GO:0030036">
    <property type="term" value="P:actin cytoskeleton organization"/>
    <property type="evidence" value="ECO:0007669"/>
    <property type="project" value="UniProtKB-ARBA"/>
</dbReference>
<dbReference type="PRINTS" id="PR00109">
    <property type="entry name" value="TYRKINASE"/>
</dbReference>
<dbReference type="SMART" id="SM00326">
    <property type="entry name" value="SH3"/>
    <property type="match status" value="1"/>
</dbReference>
<dbReference type="GO" id="GO:0048468">
    <property type="term" value="P:cell development"/>
    <property type="evidence" value="ECO:0007669"/>
    <property type="project" value="UniProtKB-ARBA"/>
</dbReference>
<evidence type="ECO:0000256" key="2">
    <source>
        <dbReference type="ARBA" id="ARBA00022443"/>
    </source>
</evidence>
<evidence type="ECO:0000256" key="8">
    <source>
        <dbReference type="ARBA" id="ARBA00022840"/>
    </source>
</evidence>
<dbReference type="Gene3D" id="3.30.200.20">
    <property type="entry name" value="Phosphorylase Kinase, domain 1"/>
    <property type="match status" value="1"/>
</dbReference>
<dbReference type="PRINTS" id="PR00401">
    <property type="entry name" value="SH2DOMAIN"/>
</dbReference>
<dbReference type="FunFam" id="3.30.200.20:FF:000053">
    <property type="entry name" value="Tyrosine-protein kinase"/>
    <property type="match status" value="1"/>
</dbReference>
<protein>
    <recommendedName>
        <fullName evidence="15">Tyrosine-protein kinase</fullName>
        <ecNumber evidence="15">2.7.10.2</ecNumber>
    </recommendedName>
</protein>
<dbReference type="FunFam" id="2.30.30.40:FF:000229">
    <property type="entry name" value="Tyrosine-protein kinase"/>
    <property type="match status" value="1"/>
</dbReference>
<dbReference type="InterPro" id="IPR050198">
    <property type="entry name" value="Non-receptor_tyrosine_kinases"/>
</dbReference>
<dbReference type="FunFam" id="1.10.510.10:FF:000554">
    <property type="entry name" value="Predicted protein"/>
    <property type="match status" value="1"/>
</dbReference>
<reference evidence="19 20" key="1">
    <citation type="journal article" date="2018" name="Gigascience">
        <title>Genomes of trombidid mites reveal novel predicted allergens and laterally-transferred genes associated with secondary metabolism.</title>
        <authorList>
            <person name="Dong X."/>
            <person name="Chaisiri K."/>
            <person name="Xia D."/>
            <person name="Armstrong S.D."/>
            <person name="Fang Y."/>
            <person name="Donnelly M.J."/>
            <person name="Kadowaki T."/>
            <person name="McGarry J.W."/>
            <person name="Darby A.C."/>
            <person name="Makepeace B.L."/>
        </authorList>
    </citation>
    <scope>NUCLEOTIDE SEQUENCE [LARGE SCALE GENOMIC DNA]</scope>
    <source>
        <strain evidence="19">UoL-WK</strain>
    </source>
</reference>
<evidence type="ECO:0000256" key="1">
    <source>
        <dbReference type="ARBA" id="ARBA00004496"/>
    </source>
</evidence>
<dbReference type="InterPro" id="IPR036028">
    <property type="entry name" value="SH3-like_dom_sf"/>
</dbReference>
<dbReference type="PROSITE" id="PS00107">
    <property type="entry name" value="PROTEIN_KINASE_ATP"/>
    <property type="match status" value="1"/>
</dbReference>
<feature type="domain" description="SH2" evidence="16">
    <location>
        <begin position="99"/>
        <end position="198"/>
    </location>
</feature>
<keyword evidence="9 12" id="KW-0727">SH2 domain</keyword>
<dbReference type="EC" id="2.7.10.2" evidence="15"/>
<dbReference type="SUPFAM" id="SSF55550">
    <property type="entry name" value="SH2 domain"/>
    <property type="match status" value="1"/>
</dbReference>
<evidence type="ECO:0000256" key="6">
    <source>
        <dbReference type="ARBA" id="ARBA00022741"/>
    </source>
</evidence>
<evidence type="ECO:0000259" key="17">
    <source>
        <dbReference type="PROSITE" id="PS50002"/>
    </source>
</evidence>
<evidence type="ECO:0000256" key="11">
    <source>
        <dbReference type="ARBA" id="ARBA00051245"/>
    </source>
</evidence>
<evidence type="ECO:0000256" key="3">
    <source>
        <dbReference type="ARBA" id="ARBA00022490"/>
    </source>
</evidence>
<keyword evidence="8 14" id="KW-0067">ATP-binding</keyword>
<evidence type="ECO:0000256" key="13">
    <source>
        <dbReference type="PROSITE-ProRule" id="PRU00192"/>
    </source>
</evidence>
<feature type="domain" description="Protein kinase" evidence="18">
    <location>
        <begin position="217"/>
        <end position="467"/>
    </location>
</feature>
<organism evidence="19 20">
    <name type="scientific">Dinothrombium tinctorium</name>
    <dbReference type="NCBI Taxonomy" id="1965070"/>
    <lineage>
        <taxon>Eukaryota</taxon>
        <taxon>Metazoa</taxon>
        <taxon>Ecdysozoa</taxon>
        <taxon>Arthropoda</taxon>
        <taxon>Chelicerata</taxon>
        <taxon>Arachnida</taxon>
        <taxon>Acari</taxon>
        <taxon>Acariformes</taxon>
        <taxon>Trombidiformes</taxon>
        <taxon>Prostigmata</taxon>
        <taxon>Anystina</taxon>
        <taxon>Parasitengona</taxon>
        <taxon>Trombidioidea</taxon>
        <taxon>Trombidiidae</taxon>
        <taxon>Dinothrombium</taxon>
    </lineage>
</organism>
<keyword evidence="3" id="KW-0963">Cytoplasm</keyword>
<evidence type="ECO:0000256" key="14">
    <source>
        <dbReference type="PROSITE-ProRule" id="PRU10141"/>
    </source>
</evidence>
<evidence type="ECO:0000256" key="15">
    <source>
        <dbReference type="RuleBase" id="RU362096"/>
    </source>
</evidence>
<keyword evidence="10 15" id="KW-0829">Tyrosine-protein kinase</keyword>
<evidence type="ECO:0000313" key="20">
    <source>
        <dbReference type="Proteomes" id="UP000285301"/>
    </source>
</evidence>
<dbReference type="SMART" id="SM00219">
    <property type="entry name" value="TyrKc"/>
    <property type="match status" value="1"/>
</dbReference>
<evidence type="ECO:0000256" key="7">
    <source>
        <dbReference type="ARBA" id="ARBA00022777"/>
    </source>
</evidence>
<dbReference type="Gene3D" id="3.30.505.10">
    <property type="entry name" value="SH2 domain"/>
    <property type="match status" value="1"/>
</dbReference>
<evidence type="ECO:0000256" key="12">
    <source>
        <dbReference type="PROSITE-ProRule" id="PRU00191"/>
    </source>
</evidence>
<dbReference type="Pfam" id="PF07714">
    <property type="entry name" value="PK_Tyr_Ser-Thr"/>
    <property type="match status" value="1"/>
</dbReference>
<dbReference type="PRINTS" id="PR00452">
    <property type="entry name" value="SH3DOMAIN"/>
</dbReference>
<feature type="binding site" evidence="14">
    <location>
        <position position="245"/>
    </location>
    <ligand>
        <name>ATP</name>
        <dbReference type="ChEBI" id="CHEBI:30616"/>
    </ligand>
</feature>
<dbReference type="PANTHER" id="PTHR24418">
    <property type="entry name" value="TYROSINE-PROTEIN KINASE"/>
    <property type="match status" value="1"/>
</dbReference>
<dbReference type="GO" id="GO:0007435">
    <property type="term" value="P:salivary gland morphogenesis"/>
    <property type="evidence" value="ECO:0007669"/>
    <property type="project" value="UniProtKB-ARBA"/>
</dbReference>
<dbReference type="InterPro" id="IPR036860">
    <property type="entry name" value="SH2_dom_sf"/>
</dbReference>
<evidence type="ECO:0000256" key="4">
    <source>
        <dbReference type="ARBA" id="ARBA00022553"/>
    </source>
</evidence>
<keyword evidence="20" id="KW-1185">Reference proteome</keyword>
<dbReference type="CDD" id="cd11845">
    <property type="entry name" value="SH3_Src_like"/>
    <property type="match status" value="1"/>
</dbReference>
<evidence type="ECO:0000313" key="19">
    <source>
        <dbReference type="EMBL" id="RWS07986.1"/>
    </source>
</evidence>
<dbReference type="InterPro" id="IPR017441">
    <property type="entry name" value="Protein_kinase_ATP_BS"/>
</dbReference>
<dbReference type="Gene3D" id="2.30.30.40">
    <property type="entry name" value="SH3 Domains"/>
    <property type="match status" value="1"/>
</dbReference>
<keyword evidence="5 15" id="KW-0808">Transferase</keyword>
<evidence type="ECO:0000256" key="5">
    <source>
        <dbReference type="ARBA" id="ARBA00022679"/>
    </source>
</evidence>
<dbReference type="GO" id="GO:0005524">
    <property type="term" value="F:ATP binding"/>
    <property type="evidence" value="ECO:0007669"/>
    <property type="project" value="UniProtKB-UniRule"/>
</dbReference>
<dbReference type="PROSITE" id="PS50011">
    <property type="entry name" value="PROTEIN_KINASE_DOM"/>
    <property type="match status" value="1"/>
</dbReference>
<keyword evidence="4" id="KW-0597">Phosphoprotein</keyword>
<dbReference type="GO" id="GO:0005737">
    <property type="term" value="C:cytoplasm"/>
    <property type="evidence" value="ECO:0007669"/>
    <property type="project" value="UniProtKB-SubCell"/>
</dbReference>
<comment type="catalytic activity">
    <reaction evidence="11 15">
        <text>L-tyrosyl-[protein] + ATP = O-phospho-L-tyrosyl-[protein] + ADP + H(+)</text>
        <dbReference type="Rhea" id="RHEA:10596"/>
        <dbReference type="Rhea" id="RHEA-COMP:10136"/>
        <dbReference type="Rhea" id="RHEA-COMP:20101"/>
        <dbReference type="ChEBI" id="CHEBI:15378"/>
        <dbReference type="ChEBI" id="CHEBI:30616"/>
        <dbReference type="ChEBI" id="CHEBI:46858"/>
        <dbReference type="ChEBI" id="CHEBI:61978"/>
        <dbReference type="ChEBI" id="CHEBI:456216"/>
        <dbReference type="EC" id="2.7.10.2"/>
    </reaction>
</comment>
<dbReference type="SMART" id="SM00252">
    <property type="entry name" value="SH2"/>
    <property type="match status" value="1"/>
</dbReference>
<dbReference type="Gene3D" id="1.10.510.10">
    <property type="entry name" value="Transferase(Phosphotransferase) domain 1"/>
    <property type="match status" value="1"/>
</dbReference>
<dbReference type="GO" id="GO:0002009">
    <property type="term" value="P:morphogenesis of an epithelium"/>
    <property type="evidence" value="ECO:0007669"/>
    <property type="project" value="UniProtKB-ARBA"/>
</dbReference>
<sequence>YGYKTITSKNIVCNISLCTCDANFFKLGLKKTKGKLYIALYDYEARTKEDLSFKKGEKLVVIDKVDDEWWLARKIVTSEEGYIPSNYVAYCDSIESESWYFGKIKRIEAERHLQQDENKVGAFLVRESETRSENHALSIKDANGVKHYRISKNSSGEFYITHRRTFLSLQDLISHYSAQNDGLCTQLGEPCVRLKKPTTRDLAYNVSDEWEINRATLSFCRRIGKGHHGAVFEGRWNLVTPVAIKTVLPETMSVKEFYNEAQIMKKLHHPNLVQLYGVCTLDEPILIITELMVNGSLLDYLRNIGKSTPVKKLIDFGTQIASGMAYLEMHNFIHRDLAARNILVDEACNVKIADFGLTRFTNENAYETKRGTRFPIKWTAPEAIFTRTFTTKCDVWSFGVVLYEIFTYGGVPYPGLTNNETLQLIQSGQRMDCPKSCPEDIYEEIMMKCWNWSPEKRPTFYSLQYLLEDLQLKPEYKEPPSILS</sequence>
<dbReference type="SUPFAM" id="SSF50044">
    <property type="entry name" value="SH3-domain"/>
    <property type="match status" value="1"/>
</dbReference>
<dbReference type="OrthoDB" id="28230at2759"/>
<dbReference type="STRING" id="1965070.A0A3S5WGW2"/>
<dbReference type="SUPFAM" id="SSF56112">
    <property type="entry name" value="Protein kinase-like (PK-like)"/>
    <property type="match status" value="1"/>
</dbReference>
<keyword evidence="7 15" id="KW-0418">Kinase</keyword>
<dbReference type="Proteomes" id="UP000285301">
    <property type="component" value="Unassembled WGS sequence"/>
</dbReference>
<evidence type="ECO:0000259" key="18">
    <source>
        <dbReference type="PROSITE" id="PS50011"/>
    </source>
</evidence>
<dbReference type="InterPro" id="IPR001452">
    <property type="entry name" value="SH3_domain"/>
</dbReference>
<evidence type="ECO:0000256" key="10">
    <source>
        <dbReference type="ARBA" id="ARBA00023137"/>
    </source>
</evidence>
<proteinExistence type="inferred from homology"/>
<dbReference type="PROSITE" id="PS50002">
    <property type="entry name" value="SH3"/>
    <property type="match status" value="1"/>
</dbReference>
<evidence type="ECO:0000259" key="16">
    <source>
        <dbReference type="PROSITE" id="PS50001"/>
    </source>
</evidence>
<dbReference type="InterPro" id="IPR000719">
    <property type="entry name" value="Prot_kinase_dom"/>
</dbReference>
<dbReference type="InterPro" id="IPR011009">
    <property type="entry name" value="Kinase-like_dom_sf"/>
</dbReference>
<dbReference type="PROSITE" id="PS00109">
    <property type="entry name" value="PROTEIN_KINASE_TYR"/>
    <property type="match status" value="1"/>
</dbReference>
<comment type="caution">
    <text evidence="19">The sequence shown here is derived from an EMBL/GenBank/DDBJ whole genome shotgun (WGS) entry which is preliminary data.</text>
</comment>
<evidence type="ECO:0000256" key="9">
    <source>
        <dbReference type="ARBA" id="ARBA00022999"/>
    </source>
</evidence>
<accession>A0A3S5WGW2</accession>
<feature type="domain" description="SH3" evidence="17">
    <location>
        <begin position="32"/>
        <end position="93"/>
    </location>
</feature>
<feature type="non-terminal residue" evidence="19">
    <location>
        <position position="1"/>
    </location>
</feature>
<comment type="subcellular location">
    <subcellularLocation>
        <location evidence="1">Cytoplasm</location>
    </subcellularLocation>
</comment>
<name>A0A3S5WGW2_9ACAR</name>
<dbReference type="EMBL" id="NCKU01003194">
    <property type="protein sequence ID" value="RWS07986.1"/>
    <property type="molecule type" value="Genomic_DNA"/>
</dbReference>
<dbReference type="Pfam" id="PF00017">
    <property type="entry name" value="SH2"/>
    <property type="match status" value="1"/>
</dbReference>
<dbReference type="Pfam" id="PF00018">
    <property type="entry name" value="SH3_1"/>
    <property type="match status" value="1"/>
</dbReference>
<dbReference type="InterPro" id="IPR000980">
    <property type="entry name" value="SH2"/>
</dbReference>
<gene>
    <name evidence="19" type="ORF">B4U79_05204</name>
</gene>
<dbReference type="InterPro" id="IPR020635">
    <property type="entry name" value="Tyr_kinase_cat_dom"/>
</dbReference>
<dbReference type="GO" id="GO:0004715">
    <property type="term" value="F:non-membrane spanning protein tyrosine kinase activity"/>
    <property type="evidence" value="ECO:0007669"/>
    <property type="project" value="UniProtKB-EC"/>
</dbReference>
<dbReference type="InterPro" id="IPR008266">
    <property type="entry name" value="Tyr_kinase_AS"/>
</dbReference>
<keyword evidence="6 14" id="KW-0547">Nucleotide-binding</keyword>
<keyword evidence="2 13" id="KW-0728">SH3 domain</keyword>